<sequence length="152" mass="16332">MASRSFARWSVVLIMTGTFAGVPGVAHAICFPSNPEYDPRTCEATNLSVESSAAGAKARFNVTVHKDFLTIGAGSYVEDTADDDKAAHAWIQYGIPTPDGTFDGETVLLGTASGMGRFSHLSWAVNRKEFPVVRARVCNGEGESTCDAWRKL</sequence>
<gene>
    <name evidence="2" type="ORF">FKR81_09225</name>
</gene>
<dbReference type="EMBL" id="VOBR01000005">
    <property type="protein sequence ID" value="TWP52497.1"/>
    <property type="molecule type" value="Genomic_DNA"/>
</dbReference>
<evidence type="ECO:0000256" key="1">
    <source>
        <dbReference type="SAM" id="SignalP"/>
    </source>
</evidence>
<protein>
    <submittedName>
        <fullName evidence="2">Uncharacterized protein</fullName>
    </submittedName>
</protein>
<dbReference type="RefSeq" id="WP_146350553.1">
    <property type="nucleotide sequence ID" value="NZ_VOBR01000005.1"/>
</dbReference>
<evidence type="ECO:0000313" key="2">
    <source>
        <dbReference type="EMBL" id="TWP52497.1"/>
    </source>
</evidence>
<name>A0A563EXN8_9PSEU</name>
<accession>A0A563EXN8</accession>
<organism evidence="2 3">
    <name type="scientific">Lentzea tibetensis</name>
    <dbReference type="NCBI Taxonomy" id="2591470"/>
    <lineage>
        <taxon>Bacteria</taxon>
        <taxon>Bacillati</taxon>
        <taxon>Actinomycetota</taxon>
        <taxon>Actinomycetes</taxon>
        <taxon>Pseudonocardiales</taxon>
        <taxon>Pseudonocardiaceae</taxon>
        <taxon>Lentzea</taxon>
    </lineage>
</organism>
<feature type="signal peptide" evidence="1">
    <location>
        <begin position="1"/>
        <end position="28"/>
    </location>
</feature>
<dbReference type="OrthoDB" id="3698489at2"/>
<dbReference type="Proteomes" id="UP000316639">
    <property type="component" value="Unassembled WGS sequence"/>
</dbReference>
<evidence type="ECO:0000313" key="3">
    <source>
        <dbReference type="Proteomes" id="UP000316639"/>
    </source>
</evidence>
<reference evidence="2 3" key="1">
    <citation type="submission" date="2019-07" db="EMBL/GenBank/DDBJ databases">
        <title>Lentzea xizangensis sp. nov., isolated from Qinghai-Tibetan Plateau Soils.</title>
        <authorList>
            <person name="Huang J."/>
        </authorList>
    </citation>
    <scope>NUCLEOTIDE SEQUENCE [LARGE SCALE GENOMIC DNA]</scope>
    <source>
        <strain evidence="2 3">FXJ1.1311</strain>
    </source>
</reference>
<proteinExistence type="predicted"/>
<feature type="chain" id="PRO_5021784170" evidence="1">
    <location>
        <begin position="29"/>
        <end position="152"/>
    </location>
</feature>
<comment type="caution">
    <text evidence="2">The sequence shown here is derived from an EMBL/GenBank/DDBJ whole genome shotgun (WGS) entry which is preliminary data.</text>
</comment>
<keyword evidence="3" id="KW-1185">Reference proteome</keyword>
<keyword evidence="1" id="KW-0732">Signal</keyword>
<dbReference type="AlphaFoldDB" id="A0A563EXN8"/>